<dbReference type="NCBIfam" id="NF033679">
    <property type="entry name" value="DNRLRE_dom"/>
    <property type="match status" value="1"/>
</dbReference>
<feature type="compositionally biased region" description="Pro residues" evidence="1">
    <location>
        <begin position="390"/>
        <end position="399"/>
    </location>
</feature>
<dbReference type="EMBL" id="JAVREZ010000005">
    <property type="protein sequence ID" value="MDT0481737.1"/>
    <property type="molecule type" value="Genomic_DNA"/>
</dbReference>
<dbReference type="RefSeq" id="WP_311714794.1">
    <property type="nucleotide sequence ID" value="NZ_JAVREZ010000005.1"/>
</dbReference>
<organism evidence="2 3">
    <name type="scientific">Streptomyces doebereineriae</name>
    <dbReference type="NCBI Taxonomy" id="3075528"/>
    <lineage>
        <taxon>Bacteria</taxon>
        <taxon>Bacillati</taxon>
        <taxon>Actinomycetota</taxon>
        <taxon>Actinomycetes</taxon>
        <taxon>Kitasatosporales</taxon>
        <taxon>Streptomycetaceae</taxon>
        <taxon>Streptomyces</taxon>
    </lineage>
</organism>
<evidence type="ECO:0000313" key="3">
    <source>
        <dbReference type="Proteomes" id="UP001183824"/>
    </source>
</evidence>
<evidence type="ECO:0000313" key="2">
    <source>
        <dbReference type="EMBL" id="MDT0481737.1"/>
    </source>
</evidence>
<feature type="region of interest" description="Disordered" evidence="1">
    <location>
        <begin position="773"/>
        <end position="794"/>
    </location>
</feature>
<comment type="caution">
    <text evidence="2">The sequence shown here is derived from an EMBL/GenBank/DDBJ whole genome shotgun (WGS) entry which is preliminary data.</text>
</comment>
<accession>A0ABU2V9Y3</accession>
<name>A0ABU2V9Y3_9ACTN</name>
<proteinExistence type="predicted"/>
<feature type="region of interest" description="Disordered" evidence="1">
    <location>
        <begin position="384"/>
        <end position="422"/>
    </location>
</feature>
<dbReference type="Proteomes" id="UP001183824">
    <property type="component" value="Unassembled WGS sequence"/>
</dbReference>
<protein>
    <submittedName>
        <fullName evidence="2">DNRLRE domain-containing protein</fullName>
    </submittedName>
</protein>
<sequence>MPSRWRRWRRSPARRTVAAVAAAVIAASGLTVVALSGGEEDQPRRPAHARQAAPLTETVAAARAKKTGKAVEATALRTAYATTWARPDGLLQRRIHASPIRAKVDGVWQAIGTDLRRVDGGWAPKATNVGMVFSGGADKPAGPTGARGASYADGTTGAGATGVHAARHTTRSVPRQVPLLGSAANASALSAAATATANPLVTLTVDGHAIMLTWPDAVPTPVIDGPRALYPEILPGVDLVLTAADSGFAQLLVVKNRQAATDPRVARLAYGLSSPDLDFALDPVTGIVSATDTNGADVAEAPTPLMWDSAGTPALTDGQAGSSASPTAPEVIPSEPDVTGSPQEEPSESPEPTDEVADTDQEDLTPETLPAATDEAADPSVIAEMEGTSPPVPPEPSPLPSQTGAAATLSLSGVNGPQPDSHGSLVDVDLDAGTWAFSPDQTFLADPTTVYPVFVDPSIKKHTNDWTTAYSRHPNATFYNGKNFNRGGTDEARVGFESDTWGTSRSFFSIDWDPDLKGSTVHSAKLRALETYSWSCSARAMTVHLTGTISSKTNWKNAPAMNSGNKIGGGSFAHGWKSGSCPDEYVVFDVKPSAVKAVAGGWKTMTIGMRASDENSQYSWKKFQANGGNDPYVDLSYNRPPATPSSLDLDPDLSCDTTSPYINVGASSLTFWGNSSDKDGNLASVNFELWPTNGSTANLLGSKGKVSVGSQNSSARVHTDPFSTGSTGLKLVNGTTYSWRAKAVDKYGAASAYSHSKIPCRFVFDTSKPSPPLASSTQFPDADAADNGFANDSEDSKWSTVTFGTAGTFVFRARQTDVVRYEYGFNQASYPFSAGRANGAPTTTTTSITNVKPPLAGPNVLYVRAVDDAGNASQPLKYFFYVTPRDKADAPGDFTGDRRPDLMVVDANGNLRLYPSESTTDLAKGTGDLDYSMSGAYRGNPAKDPNGDDGLPAYAAAPSGYWKNTLITHLGDFYGGDGLQDLVAVRENALWVYPGDGYGAVNIDKRQRVLLPSNAPTPSAITQIVAAGDATGDGKTDFFLTVGDAFWAFTGYNGASIEQAVRLSSSAWTERDIVTVQDITGDGITDLVYRTDVSSRLLLRTGKPAASDGGVDLNSLAAGVNSSAGADEQYGASGWGSGNIRFLFGTPDANGDNIPDIWTVRTDGAVRFYSGSRSELAGSGTEIVSKSGGGWINKMAVG</sequence>
<dbReference type="SUPFAM" id="SSF69318">
    <property type="entry name" value="Integrin alpha N-terminal domain"/>
    <property type="match status" value="1"/>
</dbReference>
<keyword evidence="3" id="KW-1185">Reference proteome</keyword>
<evidence type="ECO:0000256" key="1">
    <source>
        <dbReference type="SAM" id="MobiDB-lite"/>
    </source>
</evidence>
<gene>
    <name evidence="2" type="ORF">RNB18_16310</name>
</gene>
<reference evidence="3" key="1">
    <citation type="submission" date="2023-07" db="EMBL/GenBank/DDBJ databases">
        <title>30 novel species of actinomycetes from the DSMZ collection.</title>
        <authorList>
            <person name="Nouioui I."/>
        </authorList>
    </citation>
    <scope>NUCLEOTIDE SEQUENCE [LARGE SCALE GENOMIC DNA]</scope>
    <source>
        <strain evidence="3">DSM 41640</strain>
    </source>
</reference>
<feature type="compositionally biased region" description="Acidic residues" evidence="1">
    <location>
        <begin position="345"/>
        <end position="362"/>
    </location>
</feature>
<feature type="compositionally biased region" description="Low complexity" evidence="1">
    <location>
        <begin position="781"/>
        <end position="791"/>
    </location>
</feature>
<feature type="compositionally biased region" description="Polar residues" evidence="1">
    <location>
        <begin position="402"/>
        <end position="415"/>
    </location>
</feature>
<dbReference type="InterPro" id="IPR028994">
    <property type="entry name" value="Integrin_alpha_N"/>
</dbReference>
<feature type="region of interest" description="Disordered" evidence="1">
    <location>
        <begin position="299"/>
        <end position="362"/>
    </location>
</feature>